<dbReference type="Pfam" id="PF06839">
    <property type="entry name" value="Zn_ribbon_GRF"/>
    <property type="match status" value="1"/>
</dbReference>
<feature type="domain" description="GRF-type" evidence="5">
    <location>
        <begin position="142"/>
        <end position="183"/>
    </location>
</feature>
<proteinExistence type="predicted"/>
<accession>A0A0D8XWI1</accession>
<protein>
    <submittedName>
        <fullName evidence="6">GRF zinc finger</fullName>
    </submittedName>
</protein>
<reference evidence="7" key="2">
    <citation type="journal article" date="2016" name="Sci. Rep.">
        <title>Dictyocaulus viviparus genome, variome and transcriptome elucidate lungworm biology and support future intervention.</title>
        <authorList>
            <person name="McNulty S.N."/>
            <person name="Strube C."/>
            <person name="Rosa B.A."/>
            <person name="Martin J.C."/>
            <person name="Tyagi R."/>
            <person name="Choi Y.J."/>
            <person name="Wang Q."/>
            <person name="Hallsworth Pepin K."/>
            <person name="Zhang X."/>
            <person name="Ozersky P."/>
            <person name="Wilson R.K."/>
            <person name="Sternberg P.W."/>
            <person name="Gasser R.B."/>
            <person name="Mitreva M."/>
        </authorList>
    </citation>
    <scope>NUCLEOTIDE SEQUENCE [LARGE SCALE GENOMIC DNA]</scope>
    <source>
        <strain evidence="7">HannoverDv2000</strain>
    </source>
</reference>
<evidence type="ECO:0000259" key="5">
    <source>
        <dbReference type="PROSITE" id="PS51999"/>
    </source>
</evidence>
<name>A0A0D8XWI1_DICVI</name>
<keyword evidence="7" id="KW-1185">Reference proteome</keyword>
<dbReference type="InterPro" id="IPR010666">
    <property type="entry name" value="Znf_GRF"/>
</dbReference>
<evidence type="ECO:0000256" key="4">
    <source>
        <dbReference type="PROSITE-ProRule" id="PRU01343"/>
    </source>
</evidence>
<dbReference type="EMBL" id="KN716278">
    <property type="protein sequence ID" value="KJH48144.1"/>
    <property type="molecule type" value="Genomic_DNA"/>
</dbReference>
<evidence type="ECO:0000256" key="1">
    <source>
        <dbReference type="ARBA" id="ARBA00022723"/>
    </source>
</evidence>
<gene>
    <name evidence="6" type="ORF">DICVIV_05758</name>
</gene>
<dbReference type="OrthoDB" id="430051at2759"/>
<evidence type="ECO:0000256" key="3">
    <source>
        <dbReference type="ARBA" id="ARBA00022833"/>
    </source>
</evidence>
<dbReference type="AlphaFoldDB" id="A0A0D8XWI1"/>
<reference evidence="6 7" key="1">
    <citation type="submission" date="2013-11" db="EMBL/GenBank/DDBJ databases">
        <title>Draft genome of the bovine lungworm Dictyocaulus viviparus.</title>
        <authorList>
            <person name="Mitreva M."/>
        </authorList>
    </citation>
    <scope>NUCLEOTIDE SEQUENCE [LARGE SCALE GENOMIC DNA]</scope>
    <source>
        <strain evidence="6 7">HannoverDv2000</strain>
    </source>
</reference>
<evidence type="ECO:0000313" key="6">
    <source>
        <dbReference type="EMBL" id="KJH48144.1"/>
    </source>
</evidence>
<dbReference type="Proteomes" id="UP000053766">
    <property type="component" value="Unassembled WGS sequence"/>
</dbReference>
<keyword evidence="1" id="KW-0479">Metal-binding</keyword>
<organism evidence="6 7">
    <name type="scientific">Dictyocaulus viviparus</name>
    <name type="common">Bovine lungworm</name>
    <dbReference type="NCBI Taxonomy" id="29172"/>
    <lineage>
        <taxon>Eukaryota</taxon>
        <taxon>Metazoa</taxon>
        <taxon>Ecdysozoa</taxon>
        <taxon>Nematoda</taxon>
        <taxon>Chromadorea</taxon>
        <taxon>Rhabditida</taxon>
        <taxon>Rhabditina</taxon>
        <taxon>Rhabditomorpha</taxon>
        <taxon>Strongyloidea</taxon>
        <taxon>Metastrongylidae</taxon>
        <taxon>Dictyocaulus</taxon>
    </lineage>
</organism>
<keyword evidence="2 4" id="KW-0863">Zinc-finger</keyword>
<sequence length="183" mass="20867">MKSVLGAFNTKSLKVLDEQLGKYRRIFLETELKINLLSEMLQKYLNSNSNPLVDNSVRPAANRRVVGRREGTGINFQGHDQQSSRSEVMQEFTTMRFLRTSLEHVVDDNEEHEVQDVMWTRKAIATSRRGPLSGTETANKVCNCGALAVQRTVMKEGQNKGRKFWTCAKPVGQPQKCNFFQWA</sequence>
<dbReference type="GO" id="GO:0008270">
    <property type="term" value="F:zinc ion binding"/>
    <property type="evidence" value="ECO:0007669"/>
    <property type="project" value="UniProtKB-KW"/>
</dbReference>
<keyword evidence="3" id="KW-0862">Zinc</keyword>
<dbReference type="STRING" id="29172.A0A0D8XWI1"/>
<evidence type="ECO:0000313" key="7">
    <source>
        <dbReference type="Proteomes" id="UP000053766"/>
    </source>
</evidence>
<dbReference type="PROSITE" id="PS51999">
    <property type="entry name" value="ZF_GRF"/>
    <property type="match status" value="1"/>
</dbReference>
<evidence type="ECO:0000256" key="2">
    <source>
        <dbReference type="ARBA" id="ARBA00022771"/>
    </source>
</evidence>